<evidence type="ECO:0000256" key="13">
    <source>
        <dbReference type="ARBA" id="ARBA00023012"/>
    </source>
</evidence>
<feature type="domain" description="Histidine kinase" evidence="16">
    <location>
        <begin position="264"/>
        <end position="481"/>
    </location>
</feature>
<reference evidence="19 20" key="1">
    <citation type="submission" date="2020-07" db="EMBL/GenBank/DDBJ databases">
        <title>Sequencing the genomes of 1000 actinobacteria strains.</title>
        <authorList>
            <person name="Klenk H.-P."/>
        </authorList>
    </citation>
    <scope>NUCLEOTIDE SEQUENCE [LARGE SCALE GENOMIC DNA]</scope>
    <source>
        <strain evidence="19 20">DSM 18248</strain>
    </source>
</reference>
<feature type="domain" description="PAS" evidence="17">
    <location>
        <begin position="9"/>
        <end position="54"/>
    </location>
</feature>
<dbReference type="CDD" id="cd00130">
    <property type="entry name" value="PAS"/>
    <property type="match status" value="2"/>
</dbReference>
<dbReference type="InterPro" id="IPR003594">
    <property type="entry name" value="HATPase_dom"/>
</dbReference>
<dbReference type="FunFam" id="3.30.565.10:FF:000006">
    <property type="entry name" value="Sensor histidine kinase WalK"/>
    <property type="match status" value="1"/>
</dbReference>
<feature type="domain" description="PAC" evidence="18">
    <location>
        <begin position="206"/>
        <end position="256"/>
    </location>
</feature>
<dbReference type="InterPro" id="IPR003661">
    <property type="entry name" value="HisK_dim/P_dom"/>
</dbReference>
<evidence type="ECO:0000256" key="9">
    <source>
        <dbReference type="ARBA" id="ARBA00022741"/>
    </source>
</evidence>
<comment type="catalytic activity">
    <reaction evidence="1">
        <text>ATP + protein L-histidine = ADP + protein N-phospho-L-histidine.</text>
        <dbReference type="EC" id="2.7.13.3"/>
    </reaction>
</comment>
<dbReference type="Pfam" id="PF00512">
    <property type="entry name" value="HisKA"/>
    <property type="match status" value="1"/>
</dbReference>
<keyword evidence="10" id="KW-0418">Kinase</keyword>
<comment type="subcellular location">
    <subcellularLocation>
        <location evidence="4">Cell membrane</location>
    </subcellularLocation>
    <subcellularLocation>
        <location evidence="3">Membrane</location>
        <topology evidence="3">Multi-pass membrane protein</topology>
    </subcellularLocation>
</comment>
<feature type="domain" description="PAS" evidence="17">
    <location>
        <begin position="129"/>
        <end position="182"/>
    </location>
</feature>
<dbReference type="PANTHER" id="PTHR42878:SF7">
    <property type="entry name" value="SENSOR HISTIDINE KINASE GLRK"/>
    <property type="match status" value="1"/>
</dbReference>
<evidence type="ECO:0000256" key="10">
    <source>
        <dbReference type="ARBA" id="ARBA00022777"/>
    </source>
</evidence>
<dbReference type="InterPro" id="IPR004358">
    <property type="entry name" value="Sig_transdc_His_kin-like_C"/>
</dbReference>
<evidence type="ECO:0000256" key="12">
    <source>
        <dbReference type="ARBA" id="ARBA00022989"/>
    </source>
</evidence>
<dbReference type="Gene3D" id="3.30.565.10">
    <property type="entry name" value="Histidine kinase-like ATPase, C-terminal domain"/>
    <property type="match status" value="1"/>
</dbReference>
<keyword evidence="14" id="KW-0472">Membrane</keyword>
<evidence type="ECO:0000259" key="17">
    <source>
        <dbReference type="PROSITE" id="PS50112"/>
    </source>
</evidence>
<keyword evidence="12" id="KW-1133">Transmembrane helix</keyword>
<keyword evidence="8" id="KW-0812">Transmembrane</keyword>
<dbReference type="Pfam" id="PF13426">
    <property type="entry name" value="PAS_9"/>
    <property type="match status" value="2"/>
</dbReference>
<keyword evidence="6" id="KW-0597">Phosphoprotein</keyword>
<dbReference type="InterPro" id="IPR035965">
    <property type="entry name" value="PAS-like_dom_sf"/>
</dbReference>
<dbReference type="GO" id="GO:0005509">
    <property type="term" value="F:calcium ion binding"/>
    <property type="evidence" value="ECO:0007669"/>
    <property type="project" value="UniProtKB-ARBA"/>
</dbReference>
<evidence type="ECO:0000313" key="20">
    <source>
        <dbReference type="Proteomes" id="UP000537326"/>
    </source>
</evidence>
<gene>
    <name evidence="19" type="ORF">BKA05_001150</name>
</gene>
<keyword evidence="9" id="KW-0547">Nucleotide-binding</keyword>
<dbReference type="Gene3D" id="1.10.287.130">
    <property type="match status" value="1"/>
</dbReference>
<dbReference type="EMBL" id="JACBZI010000001">
    <property type="protein sequence ID" value="NYI09635.1"/>
    <property type="molecule type" value="Genomic_DNA"/>
</dbReference>
<dbReference type="PROSITE" id="PS50113">
    <property type="entry name" value="PAC"/>
    <property type="match status" value="1"/>
</dbReference>
<dbReference type="GO" id="GO:0030295">
    <property type="term" value="F:protein kinase activator activity"/>
    <property type="evidence" value="ECO:0007669"/>
    <property type="project" value="TreeGrafter"/>
</dbReference>
<comment type="caution">
    <text evidence="19">The sequence shown here is derived from an EMBL/GenBank/DDBJ whole genome shotgun (WGS) entry which is preliminary data.</text>
</comment>
<dbReference type="SMART" id="SM00091">
    <property type="entry name" value="PAS"/>
    <property type="match status" value="2"/>
</dbReference>
<dbReference type="SUPFAM" id="SSF47384">
    <property type="entry name" value="Homodimeric domain of signal transducing histidine kinase"/>
    <property type="match status" value="1"/>
</dbReference>
<dbReference type="GO" id="GO:0005524">
    <property type="term" value="F:ATP binding"/>
    <property type="evidence" value="ECO:0007669"/>
    <property type="project" value="UniProtKB-KW"/>
</dbReference>
<protein>
    <recommendedName>
        <fullName evidence="15">Sensor-like histidine kinase SenX3</fullName>
        <ecNumber evidence="5">2.7.13.3</ecNumber>
    </recommendedName>
</protein>
<dbReference type="Proteomes" id="UP000537326">
    <property type="component" value="Unassembled WGS sequence"/>
</dbReference>
<dbReference type="GO" id="GO:0007234">
    <property type="term" value="P:osmosensory signaling via phosphorelay pathway"/>
    <property type="evidence" value="ECO:0007669"/>
    <property type="project" value="TreeGrafter"/>
</dbReference>
<evidence type="ECO:0000256" key="3">
    <source>
        <dbReference type="ARBA" id="ARBA00004141"/>
    </source>
</evidence>
<evidence type="ECO:0000256" key="5">
    <source>
        <dbReference type="ARBA" id="ARBA00012438"/>
    </source>
</evidence>
<dbReference type="SMART" id="SM00387">
    <property type="entry name" value="HATPase_c"/>
    <property type="match status" value="1"/>
</dbReference>
<dbReference type="Gene3D" id="3.30.450.20">
    <property type="entry name" value="PAS domain"/>
    <property type="match status" value="2"/>
</dbReference>
<keyword evidence="7" id="KW-0808">Transferase</keyword>
<dbReference type="InterPro" id="IPR036097">
    <property type="entry name" value="HisK_dim/P_sf"/>
</dbReference>
<dbReference type="PROSITE" id="PS50109">
    <property type="entry name" value="HIS_KIN"/>
    <property type="match status" value="1"/>
</dbReference>
<dbReference type="SUPFAM" id="SSF55785">
    <property type="entry name" value="PYP-like sensor domain (PAS domain)"/>
    <property type="match status" value="2"/>
</dbReference>
<evidence type="ECO:0000256" key="6">
    <source>
        <dbReference type="ARBA" id="ARBA00022553"/>
    </source>
</evidence>
<sequence>MEGSDRLGDAALWRGVVDASPDAVLLVDDEGLIVSANSHCLEVFGTPPDDLVGRPVETLVPAAVRASHPRRRASFEGVHGGRPMGLLHLAAARSDGTEFPAEISLAKVSTDDATYVCATVRDVSSRVLEQERFRSLLEAAPDAMVIVDESASIVVVNRQVVNIFGYEPEELLGRPIETLVPERYREGHHALRAGFLGQPGVRPMGSGRELYAARKDGSEFPVEISLSPLQTEEGILVSAAVRDITERLRLQRETDRLRDELVATVSHELRTPLTSIIGYVELMTDLDEEDLSLPARRMLEVIERNANRELRLVNDLLDLSSIDVTTVEEPQRVSLATVARSSAEGAGAAALSKAMSVSVQVPPGLFVEGDPVRLAQVLDNLVANAFKFSAAGGEVVVAGGREGEEVWLEVRDRGTGIPPEDLPRIFDRLFRSADAVRDQVPGAGLGLTIARAIVDAHRGRISATSTLGEGTTVRVVLPEAPAVIEETG</sequence>
<evidence type="ECO:0000313" key="19">
    <source>
        <dbReference type="EMBL" id="NYI09635.1"/>
    </source>
</evidence>
<name>A0A7Y9YFQ4_9ACTN</name>
<proteinExistence type="predicted"/>
<dbReference type="FunFam" id="1.10.287.130:FF:000001">
    <property type="entry name" value="Two-component sensor histidine kinase"/>
    <property type="match status" value="1"/>
</dbReference>
<keyword evidence="13" id="KW-0902">Two-component regulatory system</keyword>
<dbReference type="InterPro" id="IPR036890">
    <property type="entry name" value="HATPase_C_sf"/>
</dbReference>
<evidence type="ECO:0000256" key="7">
    <source>
        <dbReference type="ARBA" id="ARBA00022679"/>
    </source>
</evidence>
<dbReference type="Pfam" id="PF02518">
    <property type="entry name" value="HATPase_c"/>
    <property type="match status" value="1"/>
</dbReference>
<dbReference type="GO" id="GO:0000155">
    <property type="term" value="F:phosphorelay sensor kinase activity"/>
    <property type="evidence" value="ECO:0007669"/>
    <property type="project" value="InterPro"/>
</dbReference>
<accession>A0A7Y9YFQ4</accession>
<evidence type="ECO:0000256" key="8">
    <source>
        <dbReference type="ARBA" id="ARBA00022692"/>
    </source>
</evidence>
<dbReference type="EC" id="2.7.13.3" evidence="5"/>
<comment type="cofactor">
    <cofactor evidence="2">
        <name>a divalent metal cation</name>
        <dbReference type="ChEBI" id="CHEBI:60240"/>
    </cofactor>
</comment>
<organism evidence="19 20">
    <name type="scientific">Nocardioides marinus</name>
    <dbReference type="NCBI Taxonomy" id="374514"/>
    <lineage>
        <taxon>Bacteria</taxon>
        <taxon>Bacillati</taxon>
        <taxon>Actinomycetota</taxon>
        <taxon>Actinomycetes</taxon>
        <taxon>Propionibacteriales</taxon>
        <taxon>Nocardioidaceae</taxon>
        <taxon>Nocardioides</taxon>
    </lineage>
</organism>
<evidence type="ECO:0000256" key="11">
    <source>
        <dbReference type="ARBA" id="ARBA00022840"/>
    </source>
</evidence>
<dbReference type="PROSITE" id="PS50112">
    <property type="entry name" value="PAS"/>
    <property type="match status" value="2"/>
</dbReference>
<evidence type="ECO:0000256" key="1">
    <source>
        <dbReference type="ARBA" id="ARBA00000085"/>
    </source>
</evidence>
<evidence type="ECO:0000256" key="15">
    <source>
        <dbReference type="ARBA" id="ARBA00039401"/>
    </source>
</evidence>
<keyword evidence="11" id="KW-0067">ATP-binding</keyword>
<dbReference type="GO" id="GO:0000156">
    <property type="term" value="F:phosphorelay response regulator activity"/>
    <property type="evidence" value="ECO:0007669"/>
    <property type="project" value="TreeGrafter"/>
</dbReference>
<evidence type="ECO:0000256" key="14">
    <source>
        <dbReference type="ARBA" id="ARBA00023136"/>
    </source>
</evidence>
<dbReference type="RefSeq" id="WP_179530580.1">
    <property type="nucleotide sequence ID" value="NZ_BAAAPP010000012.1"/>
</dbReference>
<keyword evidence="20" id="KW-1185">Reference proteome</keyword>
<dbReference type="InterPro" id="IPR000014">
    <property type="entry name" value="PAS"/>
</dbReference>
<dbReference type="InterPro" id="IPR005467">
    <property type="entry name" value="His_kinase_dom"/>
</dbReference>
<dbReference type="PRINTS" id="PR00344">
    <property type="entry name" value="BCTRLSENSOR"/>
</dbReference>
<dbReference type="InterPro" id="IPR000700">
    <property type="entry name" value="PAS-assoc_C"/>
</dbReference>
<dbReference type="InterPro" id="IPR050351">
    <property type="entry name" value="BphY/WalK/GraS-like"/>
</dbReference>
<dbReference type="NCBIfam" id="TIGR00229">
    <property type="entry name" value="sensory_box"/>
    <property type="match status" value="2"/>
</dbReference>
<dbReference type="GO" id="GO:0005886">
    <property type="term" value="C:plasma membrane"/>
    <property type="evidence" value="ECO:0007669"/>
    <property type="project" value="UniProtKB-SubCell"/>
</dbReference>
<evidence type="ECO:0000259" key="16">
    <source>
        <dbReference type="PROSITE" id="PS50109"/>
    </source>
</evidence>
<evidence type="ECO:0000256" key="4">
    <source>
        <dbReference type="ARBA" id="ARBA00004236"/>
    </source>
</evidence>
<dbReference type="PANTHER" id="PTHR42878">
    <property type="entry name" value="TWO-COMPONENT HISTIDINE KINASE"/>
    <property type="match status" value="1"/>
</dbReference>
<dbReference type="SUPFAM" id="SSF55874">
    <property type="entry name" value="ATPase domain of HSP90 chaperone/DNA topoisomerase II/histidine kinase"/>
    <property type="match status" value="1"/>
</dbReference>
<dbReference type="CDD" id="cd00082">
    <property type="entry name" value="HisKA"/>
    <property type="match status" value="1"/>
</dbReference>
<evidence type="ECO:0000259" key="18">
    <source>
        <dbReference type="PROSITE" id="PS50113"/>
    </source>
</evidence>
<evidence type="ECO:0000256" key="2">
    <source>
        <dbReference type="ARBA" id="ARBA00001968"/>
    </source>
</evidence>
<dbReference type="AlphaFoldDB" id="A0A7Y9YFQ4"/>
<dbReference type="SMART" id="SM00388">
    <property type="entry name" value="HisKA"/>
    <property type="match status" value="1"/>
</dbReference>